<proteinExistence type="inferred from homology"/>
<keyword evidence="3" id="KW-1185">Reference proteome</keyword>
<dbReference type="SUPFAM" id="SSF48371">
    <property type="entry name" value="ARM repeat"/>
    <property type="match status" value="2"/>
</dbReference>
<reference evidence="2" key="1">
    <citation type="submission" date="2023-03" db="EMBL/GenBank/DDBJ databases">
        <title>Mating type loci evolution in Malassezia.</title>
        <authorList>
            <person name="Coelho M.A."/>
        </authorList>
    </citation>
    <scope>NUCLEOTIDE SEQUENCE</scope>
    <source>
        <strain evidence="2">CBS 11721</strain>
    </source>
</reference>
<dbReference type="Pfam" id="PF04078">
    <property type="entry name" value="Rcd1"/>
    <property type="match status" value="1"/>
</dbReference>
<dbReference type="InterPro" id="IPR007216">
    <property type="entry name" value="CNOT9"/>
</dbReference>
<gene>
    <name evidence="2" type="primary">rcd1</name>
    <name evidence="2" type="ORF">MCUN1_000748</name>
</gene>
<dbReference type="FunFam" id="1.25.10.10:FF:000014">
    <property type="entry name" value="Cell differentiation protein RCD1"/>
    <property type="match status" value="1"/>
</dbReference>
<dbReference type="InterPro" id="IPR016024">
    <property type="entry name" value="ARM-type_fold"/>
</dbReference>
<comment type="similarity">
    <text evidence="1">Belongs to the CNOT9 family.</text>
</comment>
<dbReference type="PANTHER" id="PTHR12262">
    <property type="entry name" value="CCR4-NOT TRANSCRIPTION COMPLEX SUBUNIT 9"/>
    <property type="match status" value="1"/>
</dbReference>
<accession>A0AAF0EW89</accession>
<protein>
    <submittedName>
        <fullName evidence="2">RNA-binding protein, CCR4-NOT complex subunit Rcd1</fullName>
    </submittedName>
</protein>
<sequence length="314" mass="34639">MGDARIHMGVPMAGAPPMPGEGVTALSLYALIAQFSQRPDPAEAMGPGAELLPGSSAQRENALLELSKKREQYEDLALVLWNSYGVMPSLLQEIVSVYPLLSPPVLTAHASNRVCNALALLQCVASHMETRGAFLQAHIPLFLYPFLNTTSKSRPFEYLRLTSLGVIGALVKQNDNSDVITFLLSTEIIPLCLRIMETGSELSKTVAIFIVQKILLDDAGLNYICQTYERFYAVSTVLSNMVNQIVESQAIRLLKHVVRCYLRLSDNPRAREALRACLPAPLRDATFSQLLKNDHITKRCLATLLMNLSDRVEA</sequence>
<evidence type="ECO:0000313" key="2">
    <source>
        <dbReference type="EMBL" id="WFD33922.1"/>
    </source>
</evidence>
<dbReference type="Proteomes" id="UP001219933">
    <property type="component" value="Chromosome 1"/>
</dbReference>
<dbReference type="InterPro" id="IPR011989">
    <property type="entry name" value="ARM-like"/>
</dbReference>
<evidence type="ECO:0000256" key="1">
    <source>
        <dbReference type="ARBA" id="ARBA00006385"/>
    </source>
</evidence>
<name>A0AAF0EW89_9BASI</name>
<dbReference type="EMBL" id="CP119877">
    <property type="protein sequence ID" value="WFD33922.1"/>
    <property type="molecule type" value="Genomic_DNA"/>
</dbReference>
<evidence type="ECO:0000313" key="3">
    <source>
        <dbReference type="Proteomes" id="UP001219933"/>
    </source>
</evidence>
<dbReference type="GO" id="GO:0006402">
    <property type="term" value="P:mRNA catabolic process"/>
    <property type="evidence" value="ECO:0007669"/>
    <property type="project" value="InterPro"/>
</dbReference>
<dbReference type="GO" id="GO:0030014">
    <property type="term" value="C:CCR4-NOT complex"/>
    <property type="evidence" value="ECO:0007669"/>
    <property type="project" value="InterPro"/>
</dbReference>
<organism evidence="2 3">
    <name type="scientific">Malassezia cuniculi</name>
    <dbReference type="NCBI Taxonomy" id="948313"/>
    <lineage>
        <taxon>Eukaryota</taxon>
        <taxon>Fungi</taxon>
        <taxon>Dikarya</taxon>
        <taxon>Basidiomycota</taxon>
        <taxon>Ustilaginomycotina</taxon>
        <taxon>Malasseziomycetes</taxon>
        <taxon>Malasseziales</taxon>
        <taxon>Malasseziaceae</taxon>
        <taxon>Malassezia</taxon>
    </lineage>
</organism>
<dbReference type="AlphaFoldDB" id="A0AAF0EW89"/>
<dbReference type="Gene3D" id="1.25.10.10">
    <property type="entry name" value="Leucine-rich Repeat Variant"/>
    <property type="match status" value="1"/>
</dbReference>